<dbReference type="SMART" id="SM01007">
    <property type="entry name" value="Aldolase_II"/>
    <property type="match status" value="1"/>
</dbReference>
<dbReference type="SUPFAM" id="SSF53639">
    <property type="entry name" value="AraD/HMP-PK domain-like"/>
    <property type="match status" value="1"/>
</dbReference>
<name>A0A644T0V7_9ZZZZ</name>
<dbReference type="InterPro" id="IPR050197">
    <property type="entry name" value="Aldolase_class_II_sugar_metab"/>
</dbReference>
<dbReference type="GO" id="GO:0008738">
    <property type="term" value="F:L-fuculose-phosphate aldolase activity"/>
    <property type="evidence" value="ECO:0007669"/>
    <property type="project" value="UniProtKB-EC"/>
</dbReference>
<dbReference type="Gene3D" id="3.40.225.10">
    <property type="entry name" value="Class II aldolase/adducin N-terminal domain"/>
    <property type="match status" value="1"/>
</dbReference>
<comment type="caution">
    <text evidence="4">The sequence shown here is derived from an EMBL/GenBank/DDBJ whole genome shotgun (WGS) entry which is preliminary data.</text>
</comment>
<gene>
    <name evidence="4" type="primary">fucA_1</name>
    <name evidence="4" type="ORF">SDC9_06106</name>
</gene>
<evidence type="ECO:0000259" key="3">
    <source>
        <dbReference type="SMART" id="SM01007"/>
    </source>
</evidence>
<dbReference type="PANTHER" id="PTHR22789">
    <property type="entry name" value="FUCULOSE PHOSPHATE ALDOLASE"/>
    <property type="match status" value="1"/>
</dbReference>
<accession>A0A644T0V7</accession>
<dbReference type="EMBL" id="VSSQ01000012">
    <property type="protein sequence ID" value="MPL60545.1"/>
    <property type="molecule type" value="Genomic_DNA"/>
</dbReference>
<dbReference type="InterPro" id="IPR036409">
    <property type="entry name" value="Aldolase_II/adducin_N_sf"/>
</dbReference>
<evidence type="ECO:0000256" key="1">
    <source>
        <dbReference type="ARBA" id="ARBA00022723"/>
    </source>
</evidence>
<evidence type="ECO:0000256" key="2">
    <source>
        <dbReference type="ARBA" id="ARBA00023239"/>
    </source>
</evidence>
<dbReference type="EC" id="4.1.2.17" evidence="4"/>
<reference evidence="4" key="1">
    <citation type="submission" date="2019-08" db="EMBL/GenBank/DDBJ databases">
        <authorList>
            <person name="Kucharzyk K."/>
            <person name="Murdoch R.W."/>
            <person name="Higgins S."/>
            <person name="Loffler F."/>
        </authorList>
    </citation>
    <scope>NUCLEOTIDE SEQUENCE</scope>
</reference>
<sequence>MDTAVEVRAGILKIGCALLEKGLVAGTWGNISARLPAIDRIAVTPSGRNYRDLEDSDIVLTDLEGNVIAGQLKPSSELKMHLEIYKARSDVMAIIHTHSIFASSCAVANTSIPPIIEDLVQLIGGSVDVAKYALPGTNELAKNVVAALGDKGAALLCNHGVVCCGGNLCEAFLGCELVERAAQMYIYASQLGGARELSREDVKVMHDFYLEHYRHRQKG</sequence>
<dbReference type="GO" id="GO:0046872">
    <property type="term" value="F:metal ion binding"/>
    <property type="evidence" value="ECO:0007669"/>
    <property type="project" value="UniProtKB-KW"/>
</dbReference>
<dbReference type="GO" id="GO:0019323">
    <property type="term" value="P:pentose catabolic process"/>
    <property type="evidence" value="ECO:0007669"/>
    <property type="project" value="TreeGrafter"/>
</dbReference>
<dbReference type="Pfam" id="PF00596">
    <property type="entry name" value="Aldolase_II"/>
    <property type="match status" value="1"/>
</dbReference>
<dbReference type="AlphaFoldDB" id="A0A644T0V7"/>
<dbReference type="GO" id="GO:0005829">
    <property type="term" value="C:cytosol"/>
    <property type="evidence" value="ECO:0007669"/>
    <property type="project" value="TreeGrafter"/>
</dbReference>
<dbReference type="InterPro" id="IPR001303">
    <property type="entry name" value="Aldolase_II/adducin_N"/>
</dbReference>
<protein>
    <submittedName>
        <fullName evidence="4">L-fuculose phosphate aldolase</fullName>
        <ecNumber evidence="4">4.1.2.17</ecNumber>
    </submittedName>
</protein>
<keyword evidence="1" id="KW-0479">Metal-binding</keyword>
<proteinExistence type="predicted"/>
<organism evidence="4">
    <name type="scientific">bioreactor metagenome</name>
    <dbReference type="NCBI Taxonomy" id="1076179"/>
    <lineage>
        <taxon>unclassified sequences</taxon>
        <taxon>metagenomes</taxon>
        <taxon>ecological metagenomes</taxon>
    </lineage>
</organism>
<feature type="domain" description="Class II aldolase/adducin N-terminal" evidence="3">
    <location>
        <begin position="9"/>
        <end position="186"/>
    </location>
</feature>
<evidence type="ECO:0000313" key="4">
    <source>
        <dbReference type="EMBL" id="MPL60545.1"/>
    </source>
</evidence>
<dbReference type="PANTHER" id="PTHR22789:SF0">
    <property type="entry name" value="3-OXO-TETRONATE 4-PHOSPHATE DECARBOXYLASE-RELATED"/>
    <property type="match status" value="1"/>
</dbReference>
<keyword evidence="2 4" id="KW-0456">Lyase</keyword>